<feature type="compositionally biased region" description="Basic and acidic residues" evidence="1">
    <location>
        <begin position="89"/>
        <end position="105"/>
    </location>
</feature>
<evidence type="ECO:0000313" key="4">
    <source>
        <dbReference type="Proteomes" id="UP000193986"/>
    </source>
</evidence>
<dbReference type="PANTHER" id="PTHR46467">
    <property type="entry name" value="TETHER CONTAINING UBX DOMAIN FOR GLUT4"/>
    <property type="match status" value="1"/>
</dbReference>
<dbReference type="SUPFAM" id="SSF54236">
    <property type="entry name" value="Ubiquitin-like"/>
    <property type="match status" value="1"/>
</dbReference>
<feature type="region of interest" description="Disordered" evidence="1">
    <location>
        <begin position="1"/>
        <end position="56"/>
    </location>
</feature>
<dbReference type="EMBL" id="MCFC01000001">
    <property type="protein sequence ID" value="ORY35445.1"/>
    <property type="molecule type" value="Genomic_DNA"/>
</dbReference>
<feature type="region of interest" description="Disordered" evidence="1">
    <location>
        <begin position="242"/>
        <end position="286"/>
    </location>
</feature>
<reference evidence="3 4" key="1">
    <citation type="submission" date="2016-07" db="EMBL/GenBank/DDBJ databases">
        <title>Pervasive Adenine N6-methylation of Active Genes in Fungi.</title>
        <authorList>
            <consortium name="DOE Joint Genome Institute"/>
            <person name="Mondo S.J."/>
            <person name="Dannebaum R.O."/>
            <person name="Kuo R.C."/>
            <person name="Labutti K."/>
            <person name="Haridas S."/>
            <person name="Kuo A."/>
            <person name="Salamov A."/>
            <person name="Ahrendt S.R."/>
            <person name="Lipzen A."/>
            <person name="Sullivan W."/>
            <person name="Andreopoulos W.B."/>
            <person name="Clum A."/>
            <person name="Lindquist E."/>
            <person name="Daum C."/>
            <person name="Ramamoorthy G.K."/>
            <person name="Gryganskyi A."/>
            <person name="Culley D."/>
            <person name="Magnuson J.K."/>
            <person name="James T.Y."/>
            <person name="O'Malley M.A."/>
            <person name="Stajich J.E."/>
            <person name="Spatafora J.W."/>
            <person name="Visel A."/>
            <person name="Grigoriev I.V."/>
        </authorList>
    </citation>
    <scope>NUCLEOTIDE SEQUENCE [LARGE SCALE GENOMIC DNA]</scope>
    <source>
        <strain evidence="3 4">68-887.2</strain>
    </source>
</reference>
<dbReference type="CDD" id="cd01767">
    <property type="entry name" value="UBX"/>
    <property type="match status" value="1"/>
</dbReference>
<feature type="compositionally biased region" description="Basic and acidic residues" evidence="1">
    <location>
        <begin position="258"/>
        <end position="273"/>
    </location>
</feature>
<feature type="region of interest" description="Disordered" evidence="1">
    <location>
        <begin position="85"/>
        <end position="105"/>
    </location>
</feature>
<dbReference type="InParanoid" id="A0A1Y2BMQ7"/>
<dbReference type="OrthoDB" id="440781at2759"/>
<proteinExistence type="predicted"/>
<comment type="caution">
    <text evidence="3">The sequence shown here is derived from an EMBL/GenBank/DDBJ whole genome shotgun (WGS) entry which is preliminary data.</text>
</comment>
<organism evidence="3 4">
    <name type="scientific">Naematelia encephala</name>
    <dbReference type="NCBI Taxonomy" id="71784"/>
    <lineage>
        <taxon>Eukaryota</taxon>
        <taxon>Fungi</taxon>
        <taxon>Dikarya</taxon>
        <taxon>Basidiomycota</taxon>
        <taxon>Agaricomycotina</taxon>
        <taxon>Tremellomycetes</taxon>
        <taxon>Tremellales</taxon>
        <taxon>Naemateliaceae</taxon>
        <taxon>Naematelia</taxon>
    </lineage>
</organism>
<sequence length="286" mass="31290">MDPSQPNELAPPIPEQGAAPTEVPVDGPSSSSPRAIAVYTPPPDPSTSQTPSDLDDTFFEPTISDVRAHQASVLARSRQLNDAPLLTSKYRDEEKSAKEKKRAEKWPETTIRVKFSDGTQIQSIFPSTSPIQPVYAFVRSALSPEVASKPFLLWQPPRTQYPEHPIPVKKKPNAYKTSIIPPANYGPVRGSLTQGLQNGTGGKETLHELGLVPQSVLLVKWDDETMNASGYPAPILDSLKAKSIPLPPTVPKSQSQPDDVKPAESREPAEKKIPKWLQKGLLKKKT</sequence>
<dbReference type="Gene3D" id="3.10.20.90">
    <property type="entry name" value="Phosphatidylinositol 3-kinase Catalytic Subunit, Chain A, domain 1"/>
    <property type="match status" value="1"/>
</dbReference>
<accession>A0A1Y2BMQ7</accession>
<dbReference type="GO" id="GO:0006886">
    <property type="term" value="P:intracellular protein transport"/>
    <property type="evidence" value="ECO:0007669"/>
    <property type="project" value="TreeGrafter"/>
</dbReference>
<name>A0A1Y2BMQ7_9TREE</name>
<dbReference type="STRING" id="71784.A0A1Y2BMQ7"/>
<dbReference type="PANTHER" id="PTHR46467:SF1">
    <property type="entry name" value="TETHER CONTAINING UBX DOMAIN FOR GLUT4"/>
    <property type="match status" value="1"/>
</dbReference>
<dbReference type="InterPro" id="IPR029071">
    <property type="entry name" value="Ubiquitin-like_domsf"/>
</dbReference>
<dbReference type="Proteomes" id="UP000193986">
    <property type="component" value="Unassembled WGS sequence"/>
</dbReference>
<keyword evidence="4" id="KW-1185">Reference proteome</keyword>
<evidence type="ECO:0000313" key="3">
    <source>
        <dbReference type="EMBL" id="ORY35445.1"/>
    </source>
</evidence>
<protein>
    <recommendedName>
        <fullName evidence="2">UBX domain-containing protein</fullName>
    </recommendedName>
</protein>
<evidence type="ECO:0000259" key="2">
    <source>
        <dbReference type="PROSITE" id="PS50033"/>
    </source>
</evidence>
<feature type="domain" description="UBX" evidence="2">
    <location>
        <begin position="104"/>
        <end position="153"/>
    </location>
</feature>
<gene>
    <name evidence="3" type="ORF">BCR39DRAFT_509777</name>
</gene>
<dbReference type="AlphaFoldDB" id="A0A1Y2BMQ7"/>
<dbReference type="GO" id="GO:0012506">
    <property type="term" value="C:vesicle membrane"/>
    <property type="evidence" value="ECO:0007669"/>
    <property type="project" value="TreeGrafter"/>
</dbReference>
<dbReference type="PROSITE" id="PS50033">
    <property type="entry name" value="UBX"/>
    <property type="match status" value="1"/>
</dbReference>
<dbReference type="InterPro" id="IPR001012">
    <property type="entry name" value="UBX_dom"/>
</dbReference>
<evidence type="ECO:0000256" key="1">
    <source>
        <dbReference type="SAM" id="MobiDB-lite"/>
    </source>
</evidence>
<dbReference type="GO" id="GO:0005634">
    <property type="term" value="C:nucleus"/>
    <property type="evidence" value="ECO:0007669"/>
    <property type="project" value="TreeGrafter"/>
</dbReference>
<dbReference type="Pfam" id="PF00789">
    <property type="entry name" value="UBX"/>
    <property type="match status" value="1"/>
</dbReference>
<dbReference type="GO" id="GO:0005737">
    <property type="term" value="C:cytoplasm"/>
    <property type="evidence" value="ECO:0007669"/>
    <property type="project" value="TreeGrafter"/>
</dbReference>